<reference evidence="3" key="1">
    <citation type="journal article" date="2019" name="Int. J. Syst. Evol. Microbiol.">
        <title>The Global Catalogue of Microorganisms (GCM) 10K type strain sequencing project: providing services to taxonomists for standard genome sequencing and annotation.</title>
        <authorList>
            <consortium name="The Broad Institute Genomics Platform"/>
            <consortium name="The Broad Institute Genome Sequencing Center for Infectious Disease"/>
            <person name="Wu L."/>
            <person name="Ma J."/>
        </authorList>
    </citation>
    <scope>NUCLEOTIDE SEQUENCE [LARGE SCALE GENOMIC DNA]</scope>
    <source>
        <strain evidence="3">CGMCC 1.12192</strain>
    </source>
</reference>
<feature type="compositionally biased region" description="Low complexity" evidence="1">
    <location>
        <begin position="1"/>
        <end position="17"/>
    </location>
</feature>
<dbReference type="InterPro" id="IPR009784">
    <property type="entry name" value="DUF1349"/>
</dbReference>
<gene>
    <name evidence="2" type="ORF">ACFPER_05980</name>
</gene>
<dbReference type="InterPro" id="IPR013320">
    <property type="entry name" value="ConA-like_dom_sf"/>
</dbReference>
<protein>
    <submittedName>
        <fullName evidence="2">DUF1349 domain-containing protein</fullName>
    </submittedName>
</protein>
<dbReference type="EMBL" id="JBHSJC010000001">
    <property type="protein sequence ID" value="MFC4828329.1"/>
    <property type="molecule type" value="Genomic_DNA"/>
</dbReference>
<evidence type="ECO:0000256" key="1">
    <source>
        <dbReference type="SAM" id="MobiDB-lite"/>
    </source>
</evidence>
<organism evidence="2 3">
    <name type="scientific">Agromyces aurantiacus</name>
    <dbReference type="NCBI Taxonomy" id="165814"/>
    <lineage>
        <taxon>Bacteria</taxon>
        <taxon>Bacillati</taxon>
        <taxon>Actinomycetota</taxon>
        <taxon>Actinomycetes</taxon>
        <taxon>Micrococcales</taxon>
        <taxon>Microbacteriaceae</taxon>
        <taxon>Agromyces</taxon>
    </lineage>
</organism>
<comment type="caution">
    <text evidence="2">The sequence shown here is derived from an EMBL/GenBank/DDBJ whole genome shotgun (WGS) entry which is preliminary data.</text>
</comment>
<sequence>MNADTPDAAASAAAPTPEGAVRANPWDSGRWSRDPVSVRADEDGFVVEAAEGSDFWRTTHYGFVHDDGHALLAPWPTDSAVEVSFDSSTLTGLYDQAGLMLHVGDEHWVKAGIEVNDGVPHVGAVVTNRLSDWSLAPVPEWAGQVVTIRASRSGVDGDAVTLRARAGDGEWRTIRVAPFDADAATAGPLVCAPMRGGLEVRFTRWAFLPADVDLHEDPPAA</sequence>
<dbReference type="Gene3D" id="2.60.120.200">
    <property type="match status" value="1"/>
</dbReference>
<dbReference type="Proteomes" id="UP001595960">
    <property type="component" value="Unassembled WGS sequence"/>
</dbReference>
<name>A0ABV9R488_9MICO</name>
<dbReference type="SUPFAM" id="SSF49899">
    <property type="entry name" value="Concanavalin A-like lectins/glucanases"/>
    <property type="match status" value="1"/>
</dbReference>
<keyword evidence="3" id="KW-1185">Reference proteome</keyword>
<feature type="region of interest" description="Disordered" evidence="1">
    <location>
        <begin position="1"/>
        <end position="35"/>
    </location>
</feature>
<dbReference type="Pfam" id="PF07081">
    <property type="entry name" value="DUF1349"/>
    <property type="match status" value="1"/>
</dbReference>
<dbReference type="PANTHER" id="PTHR35332">
    <property type="entry name" value="REGULATION OF ENOLASE PROTEIN 1"/>
    <property type="match status" value="1"/>
</dbReference>
<evidence type="ECO:0000313" key="3">
    <source>
        <dbReference type="Proteomes" id="UP001595960"/>
    </source>
</evidence>
<accession>A0ABV9R488</accession>
<evidence type="ECO:0000313" key="2">
    <source>
        <dbReference type="EMBL" id="MFC4828329.1"/>
    </source>
</evidence>
<dbReference type="PANTHER" id="PTHR35332:SF2">
    <property type="entry name" value="REGULATION OF ENOLASE PROTEIN 1"/>
    <property type="match status" value="1"/>
</dbReference>
<proteinExistence type="predicted"/>
<dbReference type="RefSeq" id="WP_204391368.1">
    <property type="nucleotide sequence ID" value="NZ_JAFBBW010000001.1"/>
</dbReference>